<dbReference type="GO" id="GO:0006508">
    <property type="term" value="P:proteolysis"/>
    <property type="evidence" value="ECO:0007669"/>
    <property type="project" value="InterPro"/>
</dbReference>
<dbReference type="CDD" id="cd01301">
    <property type="entry name" value="rDP_like"/>
    <property type="match status" value="1"/>
</dbReference>
<dbReference type="Pfam" id="PF01244">
    <property type="entry name" value="Peptidase_M19"/>
    <property type="match status" value="1"/>
</dbReference>
<dbReference type="SUPFAM" id="SSF51556">
    <property type="entry name" value="Metallo-dependent hydrolases"/>
    <property type="match status" value="1"/>
</dbReference>
<dbReference type="PANTHER" id="PTHR10443:SF12">
    <property type="entry name" value="DIPEPTIDASE"/>
    <property type="match status" value="1"/>
</dbReference>
<comment type="caution">
    <text evidence="1">The sequence shown here is derived from an EMBL/GenBank/DDBJ whole genome shotgun (WGS) entry which is preliminary data.</text>
</comment>
<dbReference type="Proteomes" id="UP000679179">
    <property type="component" value="Unassembled WGS sequence"/>
</dbReference>
<organism evidence="1 2">
    <name type="scientific">Clostridium polyendosporum</name>
    <dbReference type="NCBI Taxonomy" id="69208"/>
    <lineage>
        <taxon>Bacteria</taxon>
        <taxon>Bacillati</taxon>
        <taxon>Bacillota</taxon>
        <taxon>Clostridia</taxon>
        <taxon>Eubacteriales</taxon>
        <taxon>Clostridiaceae</taxon>
        <taxon>Clostridium</taxon>
    </lineage>
</organism>
<dbReference type="PROSITE" id="PS51365">
    <property type="entry name" value="RENAL_DIPEPTIDASE_2"/>
    <property type="match status" value="1"/>
</dbReference>
<dbReference type="InterPro" id="IPR032466">
    <property type="entry name" value="Metal_Hydrolase"/>
</dbReference>
<dbReference type="RefSeq" id="WP_212903376.1">
    <property type="nucleotide sequence ID" value="NZ_BOPZ01000008.1"/>
</dbReference>
<reference evidence="1" key="1">
    <citation type="submission" date="2021-03" db="EMBL/GenBank/DDBJ databases">
        <title>Taxonomic study of Clostridium polyendosporum from meadow-gley soil under rice.</title>
        <authorList>
            <person name="Kobayashi H."/>
            <person name="Tanizawa Y."/>
            <person name="Yagura M."/>
        </authorList>
    </citation>
    <scope>NUCLEOTIDE SEQUENCE</scope>
    <source>
        <strain evidence="1">JCM 30710</strain>
    </source>
</reference>
<protein>
    <submittedName>
        <fullName evidence="1">Peptidase</fullName>
    </submittedName>
</protein>
<evidence type="ECO:0000313" key="2">
    <source>
        <dbReference type="Proteomes" id="UP000679179"/>
    </source>
</evidence>
<dbReference type="PANTHER" id="PTHR10443">
    <property type="entry name" value="MICROSOMAL DIPEPTIDASE"/>
    <property type="match status" value="1"/>
</dbReference>
<dbReference type="AlphaFoldDB" id="A0A919VFY7"/>
<accession>A0A919VFY7</accession>
<evidence type="ECO:0000313" key="1">
    <source>
        <dbReference type="EMBL" id="GIM28652.1"/>
    </source>
</evidence>
<dbReference type="EMBL" id="BOPZ01000008">
    <property type="protein sequence ID" value="GIM28652.1"/>
    <property type="molecule type" value="Genomic_DNA"/>
</dbReference>
<name>A0A919VFY7_9CLOT</name>
<dbReference type="Gene3D" id="3.20.20.140">
    <property type="entry name" value="Metal-dependent hydrolases"/>
    <property type="match status" value="1"/>
</dbReference>
<dbReference type="GO" id="GO:0070573">
    <property type="term" value="F:metallodipeptidase activity"/>
    <property type="evidence" value="ECO:0007669"/>
    <property type="project" value="InterPro"/>
</dbReference>
<gene>
    <name evidence="1" type="ORF">CPJCM30710_13180</name>
</gene>
<proteinExistence type="predicted"/>
<keyword evidence="2" id="KW-1185">Reference proteome</keyword>
<sequence>MRFIDFHCDTVDQLISHEGSSLFRNDFSVDIEKLKKGESKGQFFALFIQKDKHHSVYDRCQSMHQKLMYELKNNEQYISFAASYKDFKQNEKDGKISAFISIEEGGAIEGSIDKLEEFYNKGVRLITLTWNFENELGYPNAIRGFMDKGLKSFGIESVTRMNELGMIIDVSHLSDGGFWDVVKYSQAPFVASHSNARSVKLHPRNLTDDMIKALSDKGGIMGLNFCSAFLGTSTVAKLDDMTLHLKHIRDVGGIDVIALGSDFDGIGNKVEINDCSEMGKLSDVLLKEGFSYDEVEKIFYKNAERVIKDVLK</sequence>
<dbReference type="InterPro" id="IPR008257">
    <property type="entry name" value="Pept_M19"/>
</dbReference>